<feature type="binding site" evidence="3">
    <location>
        <position position="338"/>
    </location>
    <ligand>
        <name>CTP</name>
        <dbReference type="ChEBI" id="CHEBI:37563"/>
    </ligand>
</feature>
<comment type="cofactor">
    <cofactor evidence="3">
        <name>Mg(2+)</name>
        <dbReference type="ChEBI" id="CHEBI:18420"/>
    </cofactor>
</comment>
<dbReference type="GO" id="GO:0071513">
    <property type="term" value="C:phosphopantothenoylcysteine decarboxylase complex"/>
    <property type="evidence" value="ECO:0007669"/>
    <property type="project" value="TreeGrafter"/>
</dbReference>
<evidence type="ECO:0000313" key="8">
    <source>
        <dbReference type="Proteomes" id="UP000315782"/>
    </source>
</evidence>
<dbReference type="AlphaFoldDB" id="A0A520MI82"/>
<dbReference type="SUPFAM" id="SSF52507">
    <property type="entry name" value="Homo-oligomeric flavin-containing Cys decarboxylases, HFCD"/>
    <property type="match status" value="1"/>
</dbReference>
<evidence type="ECO:0000256" key="1">
    <source>
        <dbReference type="ARBA" id="ARBA00022793"/>
    </source>
</evidence>
<keyword evidence="3" id="KW-0479">Metal-binding</keyword>
<comment type="caution">
    <text evidence="7">The sequence shown here is derived from an EMBL/GenBank/DDBJ whole genome shotgun (WGS) entry which is preliminary data.</text>
</comment>
<dbReference type="InterPro" id="IPR005252">
    <property type="entry name" value="CoaBC"/>
</dbReference>
<proteinExistence type="inferred from homology"/>
<evidence type="ECO:0000259" key="5">
    <source>
        <dbReference type="Pfam" id="PF02441"/>
    </source>
</evidence>
<keyword evidence="1 3" id="KW-0210">Decarboxylase</keyword>
<comment type="pathway">
    <text evidence="3 4">Cofactor biosynthesis; coenzyme A biosynthesis; CoA from (R)-pantothenate: step 2/5.</text>
</comment>
<feature type="region of interest" description="Phosphopantothenoylcysteine decarboxylase" evidence="3">
    <location>
        <begin position="1"/>
        <end position="190"/>
    </location>
</feature>
<dbReference type="SUPFAM" id="SSF102645">
    <property type="entry name" value="CoaB-like"/>
    <property type="match status" value="1"/>
</dbReference>
<keyword evidence="3 4" id="KW-0436">Ligase</keyword>
<reference evidence="7 8" key="1">
    <citation type="submission" date="2019-02" db="EMBL/GenBank/DDBJ databases">
        <title>Prokaryotic population dynamics and viral predation in marine succession experiment using metagenomics: the confinement effect.</title>
        <authorList>
            <person name="Haro-Moreno J.M."/>
            <person name="Rodriguez-Valera F."/>
            <person name="Lopez-Perez M."/>
        </authorList>
    </citation>
    <scope>NUCLEOTIDE SEQUENCE [LARGE SCALE GENOMIC DNA]</scope>
    <source>
        <strain evidence="7">MED-G163</strain>
    </source>
</reference>
<dbReference type="GO" id="GO:0015941">
    <property type="term" value="P:pantothenate catabolic process"/>
    <property type="evidence" value="ECO:0007669"/>
    <property type="project" value="InterPro"/>
</dbReference>
<dbReference type="HAMAP" id="MF_02225">
    <property type="entry name" value="CoaBC"/>
    <property type="match status" value="1"/>
</dbReference>
<organism evidence="7 8">
    <name type="scientific">SAR86 cluster bacterium</name>
    <dbReference type="NCBI Taxonomy" id="2030880"/>
    <lineage>
        <taxon>Bacteria</taxon>
        <taxon>Pseudomonadati</taxon>
        <taxon>Pseudomonadota</taxon>
        <taxon>Gammaproteobacteria</taxon>
        <taxon>SAR86 cluster</taxon>
    </lineage>
</organism>
<feature type="region of interest" description="Phosphopantothenate--cysteine ligase" evidence="3">
    <location>
        <begin position="191"/>
        <end position="399"/>
    </location>
</feature>
<comment type="catalytic activity">
    <reaction evidence="3 4">
        <text>N-[(R)-4-phosphopantothenoyl]-L-cysteine + H(+) = (R)-4'-phosphopantetheine + CO2</text>
        <dbReference type="Rhea" id="RHEA:16793"/>
        <dbReference type="ChEBI" id="CHEBI:15378"/>
        <dbReference type="ChEBI" id="CHEBI:16526"/>
        <dbReference type="ChEBI" id="CHEBI:59458"/>
        <dbReference type="ChEBI" id="CHEBI:61723"/>
        <dbReference type="EC" id="4.1.1.36"/>
    </reaction>
</comment>
<accession>A0A520MI82</accession>
<feature type="domain" description="DNA/pantothenate metabolism flavoprotein C-terminal" evidence="6">
    <location>
        <begin position="186"/>
        <end position="395"/>
    </location>
</feature>
<comment type="pathway">
    <text evidence="3 4">Cofactor biosynthesis; coenzyme A biosynthesis; CoA from (R)-pantothenate: step 3/5.</text>
</comment>
<comment type="caution">
    <text evidence="3">Lacks conserved residue(s) required for the propagation of feature annotation.</text>
</comment>
<feature type="binding site" evidence="3">
    <location>
        <begin position="273"/>
        <end position="275"/>
    </location>
    <ligand>
        <name>CTP</name>
        <dbReference type="ChEBI" id="CHEBI:37563"/>
    </ligand>
</feature>
<feature type="binding site" evidence="3">
    <location>
        <position position="324"/>
    </location>
    <ligand>
        <name>CTP</name>
        <dbReference type="ChEBI" id="CHEBI:37563"/>
    </ligand>
</feature>
<comment type="function">
    <text evidence="4">Catalyzes two steps in the biosynthesis of coenzyme A. In the first step cysteine is conjugated to 4'-phosphopantothenate to form 4-phosphopantothenoylcysteine, in the latter compound is decarboxylated to form 4'-phosphopantotheine.</text>
</comment>
<comment type="function">
    <text evidence="3">Catalyzes two sequential steps in the biosynthesis of coenzyme A. In the first step cysteine is conjugated to 4'-phosphopantothenate to form 4-phosphopantothenoylcysteine. In the second step the latter compound is decarboxylated to form 4'-phosphopantotheine.</text>
</comment>
<feature type="domain" description="Flavoprotein" evidence="5">
    <location>
        <begin position="7"/>
        <end position="180"/>
    </location>
</feature>
<dbReference type="GO" id="GO:0010181">
    <property type="term" value="F:FMN binding"/>
    <property type="evidence" value="ECO:0007669"/>
    <property type="project" value="UniProtKB-UniRule"/>
</dbReference>
<dbReference type="GO" id="GO:0004633">
    <property type="term" value="F:phosphopantothenoylcysteine decarboxylase activity"/>
    <property type="evidence" value="ECO:0007669"/>
    <property type="project" value="UniProtKB-UniRule"/>
</dbReference>
<comment type="similarity">
    <text evidence="3 4">In the N-terminal section; belongs to the HFCD (homo-oligomeric flavin containing Cys decarboxylase) superfamily.</text>
</comment>
<dbReference type="EMBL" id="SHBI01000011">
    <property type="protein sequence ID" value="RZO20945.1"/>
    <property type="molecule type" value="Genomic_DNA"/>
</dbReference>
<dbReference type="EC" id="6.3.2.5" evidence="3"/>
<dbReference type="UniPathway" id="UPA00241">
    <property type="reaction ID" value="UER00353"/>
</dbReference>
<dbReference type="Gene3D" id="3.40.50.1950">
    <property type="entry name" value="Flavin prenyltransferase-like"/>
    <property type="match status" value="1"/>
</dbReference>
<keyword evidence="3 4" id="KW-0288">FMN</keyword>
<dbReference type="Pfam" id="PF02441">
    <property type="entry name" value="Flavoprotein"/>
    <property type="match status" value="1"/>
</dbReference>
<dbReference type="GO" id="GO:0046872">
    <property type="term" value="F:metal ion binding"/>
    <property type="evidence" value="ECO:0007669"/>
    <property type="project" value="UniProtKB-KW"/>
</dbReference>
<dbReference type="Pfam" id="PF04127">
    <property type="entry name" value="DFP"/>
    <property type="match status" value="1"/>
</dbReference>
<dbReference type="InterPro" id="IPR007085">
    <property type="entry name" value="DNA/pantothenate-metab_flavo_C"/>
</dbReference>
<dbReference type="PANTHER" id="PTHR14359:SF6">
    <property type="entry name" value="PHOSPHOPANTOTHENOYLCYSTEINE DECARBOXYLASE"/>
    <property type="match status" value="1"/>
</dbReference>
<dbReference type="Gene3D" id="3.40.50.10300">
    <property type="entry name" value="CoaB-like"/>
    <property type="match status" value="1"/>
</dbReference>
<name>A0A520MI82_9GAMM</name>
<dbReference type="GO" id="GO:0004632">
    <property type="term" value="F:phosphopantothenate--cysteine ligase activity"/>
    <property type="evidence" value="ECO:0007669"/>
    <property type="project" value="UniProtKB-UniRule"/>
</dbReference>
<keyword evidence="2 3" id="KW-0456">Lyase</keyword>
<keyword evidence="3 4" id="KW-0285">Flavoprotein</keyword>
<comment type="catalytic activity">
    <reaction evidence="3 4">
        <text>(R)-4'-phosphopantothenate + L-cysteine + CTP = N-[(R)-4-phosphopantothenoyl]-L-cysteine + CMP + diphosphate + H(+)</text>
        <dbReference type="Rhea" id="RHEA:19397"/>
        <dbReference type="ChEBI" id="CHEBI:10986"/>
        <dbReference type="ChEBI" id="CHEBI:15378"/>
        <dbReference type="ChEBI" id="CHEBI:33019"/>
        <dbReference type="ChEBI" id="CHEBI:35235"/>
        <dbReference type="ChEBI" id="CHEBI:37563"/>
        <dbReference type="ChEBI" id="CHEBI:59458"/>
        <dbReference type="ChEBI" id="CHEBI:60377"/>
        <dbReference type="EC" id="6.3.2.5"/>
    </reaction>
</comment>
<evidence type="ECO:0000256" key="3">
    <source>
        <dbReference type="HAMAP-Rule" id="MF_02225"/>
    </source>
</evidence>
<keyword evidence="3" id="KW-0460">Magnesium</keyword>
<dbReference type="EC" id="4.1.1.36" evidence="3"/>
<evidence type="ECO:0000256" key="4">
    <source>
        <dbReference type="RuleBase" id="RU364078"/>
    </source>
</evidence>
<dbReference type="NCBIfam" id="TIGR00521">
    <property type="entry name" value="coaBC_dfp"/>
    <property type="match status" value="1"/>
</dbReference>
<dbReference type="InterPro" id="IPR035929">
    <property type="entry name" value="CoaB-like_sf"/>
</dbReference>
<gene>
    <name evidence="3 7" type="primary">coaBC</name>
    <name evidence="7" type="ORF">EVA96_02265</name>
</gene>
<dbReference type="PANTHER" id="PTHR14359">
    <property type="entry name" value="HOMO-OLIGOMERIC FLAVIN CONTAINING CYS DECARBOXYLASE FAMILY"/>
    <property type="match status" value="1"/>
</dbReference>
<comment type="cofactor">
    <cofactor evidence="3">
        <name>FMN</name>
        <dbReference type="ChEBI" id="CHEBI:58210"/>
    </cofactor>
    <text evidence="3">Binds 1 FMN per subunit.</text>
</comment>
<feature type="binding site" evidence="3">
    <location>
        <position position="342"/>
    </location>
    <ligand>
        <name>CTP</name>
        <dbReference type="ChEBI" id="CHEBI:37563"/>
    </ligand>
</feature>
<keyword evidence="3" id="KW-0511">Multifunctional enzyme</keyword>
<feature type="active site" description="Proton donor" evidence="3">
    <location>
        <position position="159"/>
    </location>
</feature>
<comment type="similarity">
    <text evidence="3 4">In the C-terminal section; belongs to the PPC synthetase family.</text>
</comment>
<dbReference type="InterPro" id="IPR003382">
    <property type="entry name" value="Flavoprotein"/>
</dbReference>
<dbReference type="GO" id="GO:0015937">
    <property type="term" value="P:coenzyme A biosynthetic process"/>
    <property type="evidence" value="ECO:0007669"/>
    <property type="project" value="UniProtKB-UniRule"/>
</dbReference>
<evidence type="ECO:0000313" key="7">
    <source>
        <dbReference type="EMBL" id="RZO20945.1"/>
    </source>
</evidence>
<dbReference type="Proteomes" id="UP000315782">
    <property type="component" value="Unassembled WGS sequence"/>
</dbReference>
<feature type="binding site" evidence="3">
    <location>
        <position position="289"/>
    </location>
    <ligand>
        <name>CTP</name>
        <dbReference type="ChEBI" id="CHEBI:37563"/>
    </ligand>
</feature>
<sequence length="399" mass="43302">MLNFSKKNILLCVTGGIAAYKSAEIIRLFKKNGADVRVVMTESAKEFITPLTLQAVSGNDIHDSLLDEKAESAMGHIELAKWADIILIAPCTAETMSKITHGRADDLMGALILASKANVYIAPAMNTNMWMDKGTQDNYQKLLSRNYTFIGPADGEQACGDVGPGRMVEPNDIIDLIISSLKNGPLANKIVTITAGPTREQIDPVRFISNNSSGKMGYSIAEAALELGAKVNLVSGPVSLKADKSINLIKVNSANQMLESVMNCMSDSDIFIGCAAVSDFKPSDYSESKIKKDSADNLDIKLEKNKDILSIVSDKFPTAYVVGFAAETSNVKENAKSKLISKNLNMIISNDVSDKSIGFDVDENEVNVITKDEIIFLKRDKKIRIARNVLNTIAAQINN</sequence>
<feature type="binding site" evidence="3">
    <location>
        <position position="279"/>
    </location>
    <ligand>
        <name>CTP</name>
        <dbReference type="ChEBI" id="CHEBI:37563"/>
    </ligand>
</feature>
<evidence type="ECO:0000259" key="6">
    <source>
        <dbReference type="Pfam" id="PF04127"/>
    </source>
</evidence>
<protein>
    <recommendedName>
        <fullName evidence="3">Coenzyme A biosynthesis bifunctional protein CoaBC</fullName>
    </recommendedName>
    <alternativeName>
        <fullName evidence="3">DNA/pantothenate metabolism flavoprotein</fullName>
    </alternativeName>
    <alternativeName>
        <fullName evidence="3">Phosphopantothenoylcysteine synthetase/decarboxylase</fullName>
        <shortName evidence="3">PPCS-PPCDC</shortName>
    </alternativeName>
    <domain>
        <recommendedName>
            <fullName evidence="3">Phosphopantothenoylcysteine decarboxylase</fullName>
            <shortName evidence="3">PPC decarboxylase</shortName>
            <shortName evidence="3">PPC-DC</shortName>
            <ecNumber evidence="3">4.1.1.36</ecNumber>
        </recommendedName>
        <alternativeName>
            <fullName evidence="3">CoaC</fullName>
        </alternativeName>
    </domain>
    <domain>
        <recommendedName>
            <fullName evidence="3">Phosphopantothenate--cysteine ligase</fullName>
            <ecNumber evidence="3">6.3.2.5</ecNumber>
        </recommendedName>
        <alternativeName>
            <fullName evidence="3">CoaB</fullName>
        </alternativeName>
        <alternativeName>
            <fullName evidence="3">Phosphopantothenoylcysteine synthetase</fullName>
            <shortName evidence="3">PPC synthetase</shortName>
            <shortName evidence="3">PPC-S</shortName>
        </alternativeName>
    </domain>
</protein>
<evidence type="ECO:0000256" key="2">
    <source>
        <dbReference type="ARBA" id="ARBA00023239"/>
    </source>
</evidence>
<dbReference type="InterPro" id="IPR036551">
    <property type="entry name" value="Flavin_trans-like"/>
</dbReference>